<dbReference type="InterPro" id="IPR025154">
    <property type="entry name" value="Put_metallopeptidase_dom"/>
</dbReference>
<gene>
    <name evidence="3" type="ORF">CKJ66_28050</name>
</gene>
<evidence type="ECO:0000259" key="2">
    <source>
        <dbReference type="Pfam" id="PF13203"/>
    </source>
</evidence>
<evidence type="ECO:0008006" key="5">
    <source>
        <dbReference type="Google" id="ProtNLM"/>
    </source>
</evidence>
<organism evidence="3 4">
    <name type="scientific">Mycobacterium avium</name>
    <dbReference type="NCBI Taxonomy" id="1764"/>
    <lineage>
        <taxon>Bacteria</taxon>
        <taxon>Bacillati</taxon>
        <taxon>Actinomycetota</taxon>
        <taxon>Actinomycetes</taxon>
        <taxon>Mycobacteriales</taxon>
        <taxon>Mycobacteriaceae</taxon>
        <taxon>Mycobacterium</taxon>
        <taxon>Mycobacterium avium complex (MAC)</taxon>
    </lineage>
</organism>
<accession>A0A2A2ZAU3</accession>
<dbReference type="AlphaFoldDB" id="A0A2A2ZAU3"/>
<dbReference type="EMBL" id="NSFD01000064">
    <property type="protein sequence ID" value="PBA23523.1"/>
    <property type="molecule type" value="Genomic_DNA"/>
</dbReference>
<dbReference type="Pfam" id="PF13203">
    <property type="entry name" value="DUF2201_N"/>
    <property type="match status" value="1"/>
</dbReference>
<proteinExistence type="predicted"/>
<evidence type="ECO:0000313" key="4">
    <source>
        <dbReference type="Proteomes" id="UP000217768"/>
    </source>
</evidence>
<dbReference type="Proteomes" id="UP000217768">
    <property type="component" value="Unassembled WGS sequence"/>
</dbReference>
<evidence type="ECO:0000259" key="1">
    <source>
        <dbReference type="Pfam" id="PF09967"/>
    </source>
</evidence>
<feature type="domain" description="Putative metallopeptidase" evidence="2">
    <location>
        <begin position="15"/>
        <end position="274"/>
    </location>
</feature>
<name>A0A2A2ZAU3_MYCAV</name>
<comment type="caution">
    <text evidence="3">The sequence shown here is derived from an EMBL/GenBank/DDBJ whole genome shotgun (WGS) entry which is preliminary data.</text>
</comment>
<dbReference type="PANTHER" id="PTHR38730:SF1">
    <property type="entry name" value="SLL7028 PROTEIN"/>
    <property type="match status" value="1"/>
</dbReference>
<dbReference type="PANTHER" id="PTHR38730">
    <property type="entry name" value="SLL7028 PROTEIN"/>
    <property type="match status" value="1"/>
</dbReference>
<dbReference type="RefSeq" id="WP_095795365.1">
    <property type="nucleotide sequence ID" value="NZ_NSFD01000064.1"/>
</dbReference>
<dbReference type="InterPro" id="IPR036465">
    <property type="entry name" value="vWFA_dom_sf"/>
</dbReference>
<reference evidence="3 4" key="1">
    <citation type="submission" date="2017-08" db="EMBL/GenBank/DDBJ databases">
        <title>Phylogenetic analysis of Mycobacterium avium complex whole genomes.</title>
        <authorList>
            <person name="Caverly L.J."/>
            <person name="Spilker T."/>
            <person name="Lipuma J."/>
        </authorList>
    </citation>
    <scope>NUCLEOTIDE SEQUENCE [LARGE SCALE GENOMIC DNA]</scope>
    <source>
        <strain evidence="3 4">FLAC0165</strain>
    </source>
</reference>
<dbReference type="CDD" id="cd00198">
    <property type="entry name" value="vWFA"/>
    <property type="match status" value="1"/>
</dbReference>
<protein>
    <recommendedName>
        <fullName evidence="5">Metal-dependent peptidase</fullName>
    </recommendedName>
</protein>
<sequence>MSATVRVLTSDEWRRVRLARMAAVEAMPYFARAVFAMVPVAMPGLGTFAVDRHWRLYVDPDMLGGADGWTIPQAGAVLLHEVGHLLREHAARGDAVDMPVDRAMWNIAGDAEINDDLLSAGLGLPNGAVTPAGIGCQDGHAAEVYYRHLVPPQAARAFPGAEEAGVGCGSGAGDTPVSGELPAEADLGTGAGLSKAAADLVRAAVAQAVQTAANSGGAGRGTVPAGIQRWAATQLAPAVVPWPKVLRAAVRRAVEDQAGQVHHSWRRPNRRAMGGLILPTMRAPKIAVDLIVDTSGSMGDDDLASALSETRGVLRQSGASTVRVTCCDAAATTPRLVRSIREVRLTGGGGTDLRVGIAAALAGRPRADVIVAFTDGGTPWPNRRLPVPLIVALIGQYAADTAPGWAKTVRVTPASGSVAA</sequence>
<feature type="domain" description="VWA-like" evidence="1">
    <location>
        <begin position="290"/>
        <end position="411"/>
    </location>
</feature>
<dbReference type="InterPro" id="IPR018698">
    <property type="entry name" value="VWA-like_dom"/>
</dbReference>
<dbReference type="Pfam" id="PF09967">
    <property type="entry name" value="DUF2201"/>
    <property type="match status" value="1"/>
</dbReference>
<dbReference type="SUPFAM" id="SSF53300">
    <property type="entry name" value="vWA-like"/>
    <property type="match status" value="1"/>
</dbReference>
<evidence type="ECO:0000313" key="3">
    <source>
        <dbReference type="EMBL" id="PBA23523.1"/>
    </source>
</evidence>